<dbReference type="Proteomes" id="UP000255108">
    <property type="component" value="Unassembled WGS sequence"/>
</dbReference>
<evidence type="ECO:0000313" key="4">
    <source>
        <dbReference type="Proteomes" id="UP000255108"/>
    </source>
</evidence>
<reference evidence="2 4" key="1">
    <citation type="submission" date="2018-06" db="EMBL/GenBank/DDBJ databases">
        <authorList>
            <consortium name="Pathogen Informatics"/>
            <person name="Doyle S."/>
        </authorList>
    </citation>
    <scope>NUCLEOTIDE SEQUENCE [LARGE SCALE GENOMIC DNA]</scope>
    <source>
        <strain evidence="2 4">NCTC11159</strain>
    </source>
</reference>
<evidence type="ECO:0000256" key="1">
    <source>
        <dbReference type="SAM" id="MobiDB-lite"/>
    </source>
</evidence>
<proteinExistence type="predicted"/>
<gene>
    <name evidence="3" type="ORF">EV682_10626</name>
    <name evidence="2" type="ORF">NCTC11159_03092</name>
</gene>
<dbReference type="RefSeq" id="WP_115228349.1">
    <property type="nucleotide sequence ID" value="NZ_CAWOLO010000006.1"/>
</dbReference>
<evidence type="ECO:0000313" key="3">
    <source>
        <dbReference type="EMBL" id="TCU86146.1"/>
    </source>
</evidence>
<accession>A0A377SUA4</accession>
<dbReference type="OrthoDB" id="8561678at2"/>
<dbReference type="EMBL" id="SMBT01000006">
    <property type="protein sequence ID" value="TCU86146.1"/>
    <property type="molecule type" value="Genomic_DNA"/>
</dbReference>
<keyword evidence="5" id="KW-1185">Reference proteome</keyword>
<sequence>MAAALPRLDSSHKLGRNSGINSKPVIAAAPTVSGELAAVRQPKGEQLGAWRYSTQLNEQLTAGQRALDYVDELSDQLTGLKLKLSQELGQRRVDTGDLGAKVAGFSALWADRSQRTGGSVDGRLKFHLSQDAKEVFRIRGLELEALSSGQAEMLTFYTGVRGTGPASVAVGSEVSSENVLRQFNRALAPSGIRTEADQSGALTFSVAEEALAPLQNKLAIRGGGIRFPAGQANRLKIESEAVAISPNSWSVDDHASVRQSLQKVVMALELLEQTRAAISSAMGEAKLAIEQLSTMDESQWAQSFVGDFNARFNQSSDYRFFSDIAPALMGMSRYRVLSLLALR</sequence>
<protein>
    <submittedName>
        <fullName evidence="2">Uncharacterized protein</fullName>
    </submittedName>
</protein>
<evidence type="ECO:0000313" key="5">
    <source>
        <dbReference type="Proteomes" id="UP000295794"/>
    </source>
</evidence>
<evidence type="ECO:0000313" key="2">
    <source>
        <dbReference type="EMBL" id="STR44557.1"/>
    </source>
</evidence>
<dbReference type="AlphaFoldDB" id="A0A377SUA4"/>
<dbReference type="Proteomes" id="UP000295794">
    <property type="component" value="Unassembled WGS sequence"/>
</dbReference>
<name>A0A377SUA4_9NEIS</name>
<organism evidence="2 4">
    <name type="scientific">Iodobacter fluviatilis</name>
    <dbReference type="NCBI Taxonomy" id="537"/>
    <lineage>
        <taxon>Bacteria</taxon>
        <taxon>Pseudomonadati</taxon>
        <taxon>Pseudomonadota</taxon>
        <taxon>Betaproteobacteria</taxon>
        <taxon>Neisseriales</taxon>
        <taxon>Chitinibacteraceae</taxon>
        <taxon>Iodobacter</taxon>
    </lineage>
</organism>
<dbReference type="EMBL" id="UGHR01000003">
    <property type="protein sequence ID" value="STR44557.1"/>
    <property type="molecule type" value="Genomic_DNA"/>
</dbReference>
<reference evidence="3 5" key="2">
    <citation type="submission" date="2019-03" db="EMBL/GenBank/DDBJ databases">
        <title>Genomic Encyclopedia of Type Strains, Phase IV (KMG-IV): sequencing the most valuable type-strain genomes for metagenomic binning, comparative biology and taxonomic classification.</title>
        <authorList>
            <person name="Goeker M."/>
        </authorList>
    </citation>
    <scope>NUCLEOTIDE SEQUENCE [LARGE SCALE GENOMIC DNA]</scope>
    <source>
        <strain evidence="3 5">DSM 3764</strain>
    </source>
</reference>
<feature type="region of interest" description="Disordered" evidence="1">
    <location>
        <begin position="1"/>
        <end position="20"/>
    </location>
</feature>